<evidence type="ECO:0000256" key="1">
    <source>
        <dbReference type="SAM" id="Phobius"/>
    </source>
</evidence>
<gene>
    <name evidence="2" type="ORF">R83534S58_LOCUS529</name>
</gene>
<sequence>MGIFGSMIILTICSYFFLFLLMKIIGSTQKETNKMNDAIQRDTDEFNGL</sequence>
<reference evidence="2" key="1">
    <citation type="submission" date="2022-10" db="EMBL/GenBank/DDBJ databases">
        <authorList>
            <person name="Botero Cardona J."/>
        </authorList>
    </citation>
    <scope>NUCLEOTIDE SEQUENCE</scope>
    <source>
        <strain evidence="2">R-83534</strain>
    </source>
</reference>
<evidence type="ECO:0000313" key="3">
    <source>
        <dbReference type="Proteomes" id="UP001154272"/>
    </source>
</evidence>
<keyword evidence="3" id="KW-1185">Reference proteome</keyword>
<accession>A0ABM9HKG9</accession>
<proteinExistence type="predicted"/>
<organism evidence="2 3">
    <name type="scientific">Commensalibacter papalotli</name>
    <name type="common">ex Botero et al. 2024</name>
    <dbReference type="NCBI Taxonomy" id="2972766"/>
    <lineage>
        <taxon>Bacteria</taxon>
        <taxon>Pseudomonadati</taxon>
        <taxon>Pseudomonadota</taxon>
        <taxon>Alphaproteobacteria</taxon>
        <taxon>Acetobacterales</taxon>
        <taxon>Acetobacteraceae</taxon>
    </lineage>
</organism>
<comment type="caution">
    <text evidence="2">The sequence shown here is derived from an EMBL/GenBank/DDBJ whole genome shotgun (WGS) entry which is preliminary data.</text>
</comment>
<evidence type="ECO:0000313" key="2">
    <source>
        <dbReference type="EMBL" id="CAI3930927.1"/>
    </source>
</evidence>
<feature type="transmembrane region" description="Helical" evidence="1">
    <location>
        <begin position="6"/>
        <end position="25"/>
    </location>
</feature>
<keyword evidence="1" id="KW-0812">Transmembrane</keyword>
<protein>
    <submittedName>
        <fullName evidence="2">Uncharacterized protein</fullName>
    </submittedName>
</protein>
<dbReference type="Proteomes" id="UP001154272">
    <property type="component" value="Unassembled WGS sequence"/>
</dbReference>
<dbReference type="EMBL" id="CAMXCH010000001">
    <property type="protein sequence ID" value="CAI3930927.1"/>
    <property type="molecule type" value="Genomic_DNA"/>
</dbReference>
<keyword evidence="1" id="KW-1133">Transmembrane helix</keyword>
<name>A0ABM9HKG9_9PROT</name>
<keyword evidence="1" id="KW-0472">Membrane</keyword>